<dbReference type="Pfam" id="PF13516">
    <property type="entry name" value="LRR_6"/>
    <property type="match status" value="4"/>
</dbReference>
<dbReference type="InterPro" id="IPR032675">
    <property type="entry name" value="LRR_dom_sf"/>
</dbReference>
<accession>A0A6B2LM16</accession>
<dbReference type="PANTHER" id="PTHR24111">
    <property type="entry name" value="LEUCINE-RICH REPEAT-CONTAINING PROTEIN 34"/>
    <property type="match status" value="1"/>
</dbReference>
<name>A0A6B2LM16_9EUKA</name>
<dbReference type="EMBL" id="GIBP01009085">
    <property type="protein sequence ID" value="NDV38054.1"/>
    <property type="molecule type" value="Transcribed_RNA"/>
</dbReference>
<dbReference type="AlphaFoldDB" id="A0A6B2LM16"/>
<protein>
    <submittedName>
        <fullName evidence="2">Uncharacterized protein</fullName>
    </submittedName>
</protein>
<dbReference type="InterPro" id="IPR001611">
    <property type="entry name" value="Leu-rich_rpt"/>
</dbReference>
<keyword evidence="1" id="KW-0677">Repeat</keyword>
<dbReference type="SUPFAM" id="SSF52047">
    <property type="entry name" value="RNI-like"/>
    <property type="match status" value="1"/>
</dbReference>
<proteinExistence type="predicted"/>
<evidence type="ECO:0000256" key="1">
    <source>
        <dbReference type="ARBA" id="ARBA00022737"/>
    </source>
</evidence>
<evidence type="ECO:0000313" key="2">
    <source>
        <dbReference type="EMBL" id="NDV38054.1"/>
    </source>
</evidence>
<dbReference type="InterPro" id="IPR052201">
    <property type="entry name" value="LRR-containing_regulator"/>
</dbReference>
<dbReference type="PANTHER" id="PTHR24111:SF3">
    <property type="entry name" value="LEUCINE-RICH REPEAT-CONTAINING PROTEIN 73"/>
    <property type="match status" value="1"/>
</dbReference>
<sequence length="169" mass="18674">MRKLDLRKNKMGVEGVKVLAALFARNETLLDDIFLFHNGISDEGVSHLAEALKAYQGLKKLNLCQNEIGKEGAKALGSLLAVNESLEALDLNNNPLADDGAAFLVDSLSRNKSLLSISMWNTRITDRTASLFIQLLQSSKNVTLRKINLHQNDISPPLLLQLKQLLPEN</sequence>
<organism evidence="2">
    <name type="scientific">Arcella intermedia</name>
    <dbReference type="NCBI Taxonomy" id="1963864"/>
    <lineage>
        <taxon>Eukaryota</taxon>
        <taxon>Amoebozoa</taxon>
        <taxon>Tubulinea</taxon>
        <taxon>Elardia</taxon>
        <taxon>Arcellinida</taxon>
        <taxon>Sphaerothecina</taxon>
        <taxon>Arcellidae</taxon>
        <taxon>Arcella</taxon>
    </lineage>
</organism>
<dbReference type="Gene3D" id="3.80.10.10">
    <property type="entry name" value="Ribonuclease Inhibitor"/>
    <property type="match status" value="2"/>
</dbReference>
<dbReference type="SMART" id="SM00368">
    <property type="entry name" value="LRR_RI"/>
    <property type="match status" value="6"/>
</dbReference>
<reference evidence="2" key="1">
    <citation type="journal article" date="2020" name="J. Eukaryot. Microbiol.">
        <title>De novo Sequencing, Assembly and Annotation of the Transcriptome for the Free-Living Testate Amoeba Arcella intermedia.</title>
        <authorList>
            <person name="Ribeiro G.M."/>
            <person name="Porfirio-Sousa A.L."/>
            <person name="Maurer-Alcala X.X."/>
            <person name="Katz L.A."/>
            <person name="Lahr D.J.G."/>
        </authorList>
    </citation>
    <scope>NUCLEOTIDE SEQUENCE</scope>
</reference>